<dbReference type="GO" id="GO:0000166">
    <property type="term" value="F:nucleotide binding"/>
    <property type="evidence" value="ECO:0007669"/>
    <property type="project" value="UniProtKB-KW"/>
</dbReference>
<dbReference type="GO" id="GO:0004519">
    <property type="term" value="F:endonuclease activity"/>
    <property type="evidence" value="ECO:0007669"/>
    <property type="project" value="UniProtKB-KW"/>
</dbReference>
<dbReference type="SUPFAM" id="SSF55464">
    <property type="entry name" value="Origin of replication-binding domain, RBD-like"/>
    <property type="match status" value="1"/>
</dbReference>
<evidence type="ECO:0000256" key="8">
    <source>
        <dbReference type="ARBA" id="ARBA00022801"/>
    </source>
</evidence>
<protein>
    <recommendedName>
        <fullName evidence="11">CRESS-DNA virus Rep endonuclease domain-containing protein</fullName>
    </recommendedName>
</protein>
<organism evidence="12 13">
    <name type="scientific">Rhododendron griersonianum</name>
    <dbReference type="NCBI Taxonomy" id="479676"/>
    <lineage>
        <taxon>Eukaryota</taxon>
        <taxon>Viridiplantae</taxon>
        <taxon>Streptophyta</taxon>
        <taxon>Embryophyta</taxon>
        <taxon>Tracheophyta</taxon>
        <taxon>Spermatophyta</taxon>
        <taxon>Magnoliopsida</taxon>
        <taxon>eudicotyledons</taxon>
        <taxon>Gunneridae</taxon>
        <taxon>Pentapetalae</taxon>
        <taxon>asterids</taxon>
        <taxon>Ericales</taxon>
        <taxon>Ericaceae</taxon>
        <taxon>Ericoideae</taxon>
        <taxon>Rhodoreae</taxon>
        <taxon>Rhododendron</taxon>
    </lineage>
</organism>
<keyword evidence="10" id="KW-0238">DNA-binding</keyword>
<keyword evidence="9" id="KW-0190">Covalent protein-DNA linkage</keyword>
<keyword evidence="13" id="KW-1185">Reference proteome</keyword>
<evidence type="ECO:0000256" key="7">
    <source>
        <dbReference type="ARBA" id="ARBA00022759"/>
    </source>
</evidence>
<dbReference type="EMBL" id="JACTNZ010000005">
    <property type="protein sequence ID" value="KAG5547401.1"/>
    <property type="molecule type" value="Genomic_DNA"/>
</dbReference>
<feature type="domain" description="CRESS-DNA virus Rep endonuclease" evidence="11">
    <location>
        <begin position="54"/>
        <end position="113"/>
    </location>
</feature>
<comment type="caution">
    <text evidence="12">The sequence shown here is derived from an EMBL/GenBank/DDBJ whole genome shotgun (WGS) entry which is preliminary data.</text>
</comment>
<dbReference type="GO" id="GO:0046872">
    <property type="term" value="F:metal ion binding"/>
    <property type="evidence" value="ECO:0007669"/>
    <property type="project" value="UniProtKB-KW"/>
</dbReference>
<dbReference type="GO" id="GO:0016032">
    <property type="term" value="P:viral process"/>
    <property type="evidence" value="ECO:0007669"/>
    <property type="project" value="InterPro"/>
</dbReference>
<evidence type="ECO:0000256" key="9">
    <source>
        <dbReference type="ARBA" id="ARBA00023124"/>
    </source>
</evidence>
<evidence type="ECO:0000256" key="1">
    <source>
        <dbReference type="ARBA" id="ARBA00022679"/>
    </source>
</evidence>
<keyword evidence="1" id="KW-0808">Transferase</keyword>
<accession>A0AAV6K4K9</accession>
<dbReference type="Pfam" id="PF00799">
    <property type="entry name" value="Gemini_AL1"/>
    <property type="match status" value="1"/>
</dbReference>
<dbReference type="GO" id="GO:0016779">
    <property type="term" value="F:nucleotidyltransferase activity"/>
    <property type="evidence" value="ECO:0007669"/>
    <property type="project" value="UniProtKB-KW"/>
</dbReference>
<dbReference type="PRINTS" id="PR00228">
    <property type="entry name" value="GEMCOATCLVL1"/>
</dbReference>
<dbReference type="Proteomes" id="UP000823749">
    <property type="component" value="Chromosome 5"/>
</dbReference>
<dbReference type="InterPro" id="IPR000657">
    <property type="entry name" value="Gemini_AL3"/>
</dbReference>
<evidence type="ECO:0000313" key="13">
    <source>
        <dbReference type="Proteomes" id="UP000823749"/>
    </source>
</evidence>
<evidence type="ECO:0000256" key="5">
    <source>
        <dbReference type="ARBA" id="ARBA00022723"/>
    </source>
</evidence>
<dbReference type="Gene3D" id="3.40.1310.20">
    <property type="match status" value="1"/>
</dbReference>
<evidence type="ECO:0000256" key="6">
    <source>
        <dbReference type="ARBA" id="ARBA00022741"/>
    </source>
</evidence>
<keyword evidence="4" id="KW-0540">Nuclease</keyword>
<dbReference type="Pfam" id="PF01407">
    <property type="entry name" value="Gemini_AL3"/>
    <property type="match status" value="1"/>
</dbReference>
<reference evidence="12" key="1">
    <citation type="submission" date="2020-08" db="EMBL/GenBank/DDBJ databases">
        <title>Plant Genome Project.</title>
        <authorList>
            <person name="Zhang R.-G."/>
        </authorList>
    </citation>
    <scope>NUCLEOTIDE SEQUENCE</scope>
    <source>
        <strain evidence="12">WSP0</strain>
        <tissue evidence="12">Leaf</tissue>
    </source>
</reference>
<evidence type="ECO:0000259" key="11">
    <source>
        <dbReference type="Pfam" id="PF00799"/>
    </source>
</evidence>
<evidence type="ECO:0000313" key="12">
    <source>
        <dbReference type="EMBL" id="KAG5547401.1"/>
    </source>
</evidence>
<keyword evidence="7" id="KW-0255">Endonuclease</keyword>
<dbReference type="GO" id="GO:0016787">
    <property type="term" value="F:hydrolase activity"/>
    <property type="evidence" value="ECO:0007669"/>
    <property type="project" value="UniProtKB-KW"/>
</dbReference>
<evidence type="ECO:0000256" key="3">
    <source>
        <dbReference type="ARBA" id="ARBA00022705"/>
    </source>
</evidence>
<evidence type="ECO:0000256" key="10">
    <source>
        <dbReference type="ARBA" id="ARBA00023125"/>
    </source>
</evidence>
<evidence type="ECO:0000256" key="4">
    <source>
        <dbReference type="ARBA" id="ARBA00022722"/>
    </source>
</evidence>
<keyword evidence="5" id="KW-0479">Metal-binding</keyword>
<proteinExistence type="predicted"/>
<dbReference type="InterPro" id="IPR001301">
    <property type="entry name" value="Gemini_AL1_CLV"/>
</dbReference>
<keyword evidence="8" id="KW-0378">Hydrolase</keyword>
<dbReference type="GO" id="GO:0003677">
    <property type="term" value="F:DNA binding"/>
    <property type="evidence" value="ECO:0007669"/>
    <property type="project" value="UniProtKB-KW"/>
</dbReference>
<gene>
    <name evidence="12" type="ORF">RHGRI_013176</name>
</gene>
<dbReference type="GO" id="GO:0005198">
    <property type="term" value="F:structural molecule activity"/>
    <property type="evidence" value="ECO:0007669"/>
    <property type="project" value="InterPro"/>
</dbReference>
<name>A0AAV6K4K9_9ERIC</name>
<dbReference type="AlphaFoldDB" id="A0AAV6K4K9"/>
<keyword evidence="6" id="KW-0547">Nucleotide-binding</keyword>
<keyword evidence="2" id="KW-0548">Nucleotidyltransferase</keyword>
<dbReference type="InterPro" id="IPR049912">
    <property type="entry name" value="CRESS_DNA_REP"/>
</dbReference>
<sequence length="157" mass="17949">MDSRTEEPITVFQATTGVYYWELKNPLWFKVTRLITVPSAHMHQRCNLMICRLQLVQYEGRFQLTNHRHFNLRSQYRSREYQCNVQSAKSSSDVKSYIEKGGEYEDWGEFQIDGRSARGSQTSAAEVYAEALNAESGYVVAEEKTSGVESSDPSSVS</sequence>
<dbReference type="GO" id="GO:0006260">
    <property type="term" value="P:DNA replication"/>
    <property type="evidence" value="ECO:0007669"/>
    <property type="project" value="UniProtKB-KW"/>
</dbReference>
<evidence type="ECO:0000256" key="2">
    <source>
        <dbReference type="ARBA" id="ARBA00022695"/>
    </source>
</evidence>
<keyword evidence="3" id="KW-0235">DNA replication</keyword>